<protein>
    <recommendedName>
        <fullName evidence="5">Tetratricopeptide repeat protein</fullName>
    </recommendedName>
</protein>
<reference evidence="3 4" key="1">
    <citation type="submission" date="2018-08" db="EMBL/GenBank/DDBJ databases">
        <title>Genomic Encyclopedia of Archaeal and Bacterial Type Strains, Phase II (KMG-II): from individual species to whole genera.</title>
        <authorList>
            <person name="Goeker M."/>
        </authorList>
    </citation>
    <scope>NUCLEOTIDE SEQUENCE [LARGE SCALE GENOMIC DNA]</scope>
    <source>
        <strain evidence="3 4">DSM 2261</strain>
    </source>
</reference>
<dbReference type="SUPFAM" id="SSF48452">
    <property type="entry name" value="TPR-like"/>
    <property type="match status" value="1"/>
</dbReference>
<dbReference type="InterPro" id="IPR011990">
    <property type="entry name" value="TPR-like_helical_dom_sf"/>
</dbReference>
<organism evidence="3 4">
    <name type="scientific">Archangium gephyra</name>
    <dbReference type="NCBI Taxonomy" id="48"/>
    <lineage>
        <taxon>Bacteria</taxon>
        <taxon>Pseudomonadati</taxon>
        <taxon>Myxococcota</taxon>
        <taxon>Myxococcia</taxon>
        <taxon>Myxococcales</taxon>
        <taxon>Cystobacterineae</taxon>
        <taxon>Archangiaceae</taxon>
        <taxon>Archangium</taxon>
    </lineage>
</organism>
<evidence type="ECO:0008006" key="5">
    <source>
        <dbReference type="Google" id="ProtNLM"/>
    </source>
</evidence>
<feature type="signal peptide" evidence="2">
    <location>
        <begin position="1"/>
        <end position="25"/>
    </location>
</feature>
<gene>
    <name evidence="3" type="ORF">ATI61_1071</name>
</gene>
<name>A0ABX9JXS2_9BACT</name>
<keyword evidence="4" id="KW-1185">Reference proteome</keyword>
<feature type="transmembrane region" description="Helical" evidence="1">
    <location>
        <begin position="101"/>
        <end position="123"/>
    </location>
</feature>
<keyword evidence="1" id="KW-0472">Membrane</keyword>
<dbReference type="Gene3D" id="1.25.40.10">
    <property type="entry name" value="Tetratricopeptide repeat domain"/>
    <property type="match status" value="1"/>
</dbReference>
<evidence type="ECO:0000256" key="1">
    <source>
        <dbReference type="SAM" id="Phobius"/>
    </source>
</evidence>
<evidence type="ECO:0000256" key="2">
    <source>
        <dbReference type="SAM" id="SignalP"/>
    </source>
</evidence>
<dbReference type="EMBL" id="QUMU01000007">
    <property type="protein sequence ID" value="REG29314.1"/>
    <property type="molecule type" value="Genomic_DNA"/>
</dbReference>
<keyword evidence="1" id="KW-1133">Transmembrane helix</keyword>
<proteinExistence type="predicted"/>
<evidence type="ECO:0000313" key="3">
    <source>
        <dbReference type="EMBL" id="REG29314.1"/>
    </source>
</evidence>
<keyword evidence="1" id="KW-0812">Transmembrane</keyword>
<feature type="non-terminal residue" evidence="3">
    <location>
        <position position="322"/>
    </location>
</feature>
<feature type="chain" id="PRO_5046917412" description="Tetratricopeptide repeat protein" evidence="2">
    <location>
        <begin position="26"/>
        <end position="322"/>
    </location>
</feature>
<dbReference type="Proteomes" id="UP000256345">
    <property type="component" value="Unassembled WGS sequence"/>
</dbReference>
<evidence type="ECO:0000313" key="4">
    <source>
        <dbReference type="Proteomes" id="UP000256345"/>
    </source>
</evidence>
<keyword evidence="2" id="KW-0732">Signal</keyword>
<sequence length="322" mass="35136">MLVSRLVRLILSACICFSCAQAAMAAPASSSKSKDADTHAEILQELAVIKETTPLRLEAQQVSLQAQKESLQKDLQILQSKIEAQGVRIEDINAATNRFSIALSVFGLIITVLVAAAGTAAWYSAGAKAREAAQEWIKQHESELISEVKRAVAAVEAKVATVESRATQASHHIQEQIAAVEDKVAAVDVRAAQASQHFQMQEKTVTQAAEAAKAQMQTNLALSTPPAPTAIQKNAIEAEERRLTQKPESDYTFKDWESRAFAAYANEELDLAASFFQRAAKADSATREEVARSLFNRALMLDNRGHRQEAIDCYEEVLSRLG</sequence>
<accession>A0ABX9JXS2</accession>
<dbReference type="RefSeq" id="WP_147332967.1">
    <property type="nucleotide sequence ID" value="NZ_QUMU01000007.1"/>
</dbReference>
<comment type="caution">
    <text evidence="3">The sequence shown here is derived from an EMBL/GenBank/DDBJ whole genome shotgun (WGS) entry which is preliminary data.</text>
</comment>